<protein>
    <recommendedName>
        <fullName evidence="3">Four helix bundle protein</fullName>
    </recommendedName>
</protein>
<organism evidence="1 2">
    <name type="scientific">Candidatus Gottesmanbacteria bacterium GW2011_GWB1_44_11c</name>
    <dbReference type="NCBI Taxonomy" id="1618447"/>
    <lineage>
        <taxon>Bacteria</taxon>
        <taxon>Candidatus Gottesmaniibacteriota</taxon>
    </lineage>
</organism>
<evidence type="ECO:0000313" key="2">
    <source>
        <dbReference type="Proteomes" id="UP000034617"/>
    </source>
</evidence>
<name>A0A0G1GT64_9BACT</name>
<dbReference type="Gene3D" id="1.20.1440.60">
    <property type="entry name" value="23S rRNA-intervening sequence"/>
    <property type="match status" value="1"/>
</dbReference>
<dbReference type="AlphaFoldDB" id="A0A0G1GT64"/>
<dbReference type="Proteomes" id="UP000034617">
    <property type="component" value="Unassembled WGS sequence"/>
</dbReference>
<dbReference type="InterPro" id="IPR036583">
    <property type="entry name" value="23S_rRNA_IVS_sf"/>
</dbReference>
<dbReference type="SUPFAM" id="SSF158446">
    <property type="entry name" value="IVS-encoded protein-like"/>
    <property type="match status" value="1"/>
</dbReference>
<accession>A0A0G1GT64</accession>
<dbReference type="PANTHER" id="PTHR38471">
    <property type="entry name" value="FOUR HELIX BUNDLE PROTEIN"/>
    <property type="match status" value="1"/>
</dbReference>
<evidence type="ECO:0000313" key="1">
    <source>
        <dbReference type="EMBL" id="KKT37790.1"/>
    </source>
</evidence>
<sequence length="120" mass="13922">MNKYLNTEKDIHTRIYKFILNCFRDVVKQIPNTIENTPIKQQLVSSLTSIGANDQEADAAGSRKDFVAKYIIVKKEAKETHYWLCFVRDSVMVKELIIDPYIAECKEILLIVSKIIENTR</sequence>
<proteinExistence type="predicted"/>
<reference evidence="1 2" key="1">
    <citation type="journal article" date="2015" name="Nature">
        <title>rRNA introns, odd ribosomes, and small enigmatic genomes across a large radiation of phyla.</title>
        <authorList>
            <person name="Brown C.T."/>
            <person name="Hug L.A."/>
            <person name="Thomas B.C."/>
            <person name="Sharon I."/>
            <person name="Castelle C.J."/>
            <person name="Singh A."/>
            <person name="Wilkins M.J."/>
            <person name="Williams K.H."/>
            <person name="Banfield J.F."/>
        </authorList>
    </citation>
    <scope>NUCLEOTIDE SEQUENCE [LARGE SCALE GENOMIC DNA]</scope>
</reference>
<dbReference type="PANTHER" id="PTHR38471:SF2">
    <property type="entry name" value="FOUR HELIX BUNDLE PROTEIN"/>
    <property type="match status" value="1"/>
</dbReference>
<comment type="caution">
    <text evidence="1">The sequence shown here is derived from an EMBL/GenBank/DDBJ whole genome shotgun (WGS) entry which is preliminary data.</text>
</comment>
<dbReference type="InterPro" id="IPR012657">
    <property type="entry name" value="23S_rRNA-intervening_sequence"/>
</dbReference>
<gene>
    <name evidence="1" type="ORF">UW22_C0018G0015</name>
</gene>
<dbReference type="Pfam" id="PF05635">
    <property type="entry name" value="23S_rRNA_IVP"/>
    <property type="match status" value="1"/>
</dbReference>
<dbReference type="NCBIfam" id="TIGR02436">
    <property type="entry name" value="four helix bundle protein"/>
    <property type="match status" value="1"/>
</dbReference>
<evidence type="ECO:0008006" key="3">
    <source>
        <dbReference type="Google" id="ProtNLM"/>
    </source>
</evidence>
<dbReference type="EMBL" id="LCHM01000018">
    <property type="protein sequence ID" value="KKT37790.1"/>
    <property type="molecule type" value="Genomic_DNA"/>
</dbReference>